<name>A0A850QTY1_PHODD</name>
<dbReference type="EMBL" id="JABXOR010000399">
    <property type="protein sequence ID" value="NVO99847.1"/>
    <property type="molecule type" value="Genomic_DNA"/>
</dbReference>
<accession>A0A850QTY1</accession>
<dbReference type="AlphaFoldDB" id="A0A850QTY1"/>
<reference evidence="2 3" key="1">
    <citation type="submission" date="2020-06" db="EMBL/GenBank/DDBJ databases">
        <title>Photobacterium damselae subsp. damselae comparative genomics.</title>
        <authorList>
            <person name="Osorio C.R."/>
        </authorList>
    </citation>
    <scope>NUCLEOTIDE SEQUENCE [LARGE SCALE GENOMIC DNA]</scope>
    <source>
        <strain evidence="2 3">TW250/03</strain>
    </source>
</reference>
<evidence type="ECO:0000313" key="2">
    <source>
        <dbReference type="EMBL" id="NVO99847.1"/>
    </source>
</evidence>
<gene>
    <name evidence="2" type="ORF">HWA77_06450</name>
</gene>
<sequence length="171" mass="18728">CSMPSDAISRKYLLPVPKDGYCTAQAKADYARNVTLCGNVNWRLPTINELINKHNYSAVNPVTVSDYPTIKNEIGENIDPFSTNMHIVNNGYIEPTIDQLDTIKGLIEPNPIDSNEANKWVSGEIFYLSSTTVASDTGAVWCFGALSGEVKKCKKQDANAVILVSDGKISR</sequence>
<organism evidence="2 3">
    <name type="scientific">Photobacterium damselae subsp. damselae</name>
    <name type="common">Listonella damsela</name>
    <dbReference type="NCBI Taxonomy" id="85581"/>
    <lineage>
        <taxon>Bacteria</taxon>
        <taxon>Pseudomonadati</taxon>
        <taxon>Pseudomonadota</taxon>
        <taxon>Gammaproteobacteria</taxon>
        <taxon>Vibrionales</taxon>
        <taxon>Vibrionaceae</taxon>
        <taxon>Photobacterium</taxon>
    </lineage>
</organism>
<protein>
    <submittedName>
        <fullName evidence="2">DUF1566 domain-containing protein</fullName>
    </submittedName>
</protein>
<evidence type="ECO:0000313" key="3">
    <source>
        <dbReference type="Proteomes" id="UP000533429"/>
    </source>
</evidence>
<dbReference type="Proteomes" id="UP000533429">
    <property type="component" value="Unassembled WGS sequence"/>
</dbReference>
<feature type="non-terminal residue" evidence="2">
    <location>
        <position position="1"/>
    </location>
</feature>
<dbReference type="InterPro" id="IPR011460">
    <property type="entry name" value="Lcl_C"/>
</dbReference>
<comment type="caution">
    <text evidence="2">The sequence shown here is derived from an EMBL/GenBank/DDBJ whole genome shotgun (WGS) entry which is preliminary data.</text>
</comment>
<dbReference type="Pfam" id="PF07603">
    <property type="entry name" value="Lcl_C"/>
    <property type="match status" value="1"/>
</dbReference>
<evidence type="ECO:0000259" key="1">
    <source>
        <dbReference type="Pfam" id="PF07603"/>
    </source>
</evidence>
<feature type="domain" description="Lcl C-terminal" evidence="1">
    <location>
        <begin position="19"/>
        <end position="164"/>
    </location>
</feature>
<proteinExistence type="predicted"/>